<accession>A0AAD7RKJ4</accession>
<gene>
    <name evidence="2" type="ORF">AAFF_G00183300</name>
</gene>
<comment type="caution">
    <text evidence="2">The sequence shown here is derived from an EMBL/GenBank/DDBJ whole genome shotgun (WGS) entry which is preliminary data.</text>
</comment>
<keyword evidence="3" id="KW-1185">Reference proteome</keyword>
<feature type="compositionally biased region" description="Polar residues" evidence="1">
    <location>
        <begin position="51"/>
        <end position="60"/>
    </location>
</feature>
<dbReference type="AlphaFoldDB" id="A0AAD7RKJ4"/>
<dbReference type="Proteomes" id="UP001221898">
    <property type="component" value="Unassembled WGS sequence"/>
</dbReference>
<evidence type="ECO:0000313" key="3">
    <source>
        <dbReference type="Proteomes" id="UP001221898"/>
    </source>
</evidence>
<feature type="region of interest" description="Disordered" evidence="1">
    <location>
        <begin position="51"/>
        <end position="109"/>
    </location>
</feature>
<feature type="compositionally biased region" description="Basic and acidic residues" evidence="1">
    <location>
        <begin position="75"/>
        <end position="87"/>
    </location>
</feature>
<reference evidence="2" key="1">
    <citation type="journal article" date="2023" name="Science">
        <title>Genome structures resolve the early diversification of teleost fishes.</title>
        <authorList>
            <person name="Parey E."/>
            <person name="Louis A."/>
            <person name="Montfort J."/>
            <person name="Bouchez O."/>
            <person name="Roques C."/>
            <person name="Iampietro C."/>
            <person name="Lluch J."/>
            <person name="Castinel A."/>
            <person name="Donnadieu C."/>
            <person name="Desvignes T."/>
            <person name="Floi Bucao C."/>
            <person name="Jouanno E."/>
            <person name="Wen M."/>
            <person name="Mejri S."/>
            <person name="Dirks R."/>
            <person name="Jansen H."/>
            <person name="Henkel C."/>
            <person name="Chen W.J."/>
            <person name="Zahm M."/>
            <person name="Cabau C."/>
            <person name="Klopp C."/>
            <person name="Thompson A.W."/>
            <person name="Robinson-Rechavi M."/>
            <person name="Braasch I."/>
            <person name="Lecointre G."/>
            <person name="Bobe J."/>
            <person name="Postlethwait J.H."/>
            <person name="Berthelot C."/>
            <person name="Roest Crollius H."/>
            <person name="Guiguen Y."/>
        </authorList>
    </citation>
    <scope>NUCLEOTIDE SEQUENCE</scope>
    <source>
        <strain evidence="2">NC1722</strain>
    </source>
</reference>
<evidence type="ECO:0000256" key="1">
    <source>
        <dbReference type="SAM" id="MobiDB-lite"/>
    </source>
</evidence>
<sequence>MPRSEDRLGSVSVASARCAAFWRLIWETAQRATPSWLPQLSRANAFTLTRGSSGETQSLRTHPETAARGWLMSPDKARKVLDRDRLSNRQSVSRHPLSGRTQTSDDEENVRVNEWSRTVWFFSHLSLRSLGAGRPWAVQWQARHRRLPTRRRRARGENEKAESRAIALGSINGPLSVCLDATALCSGKRSAV</sequence>
<evidence type="ECO:0000313" key="2">
    <source>
        <dbReference type="EMBL" id="KAJ8385730.1"/>
    </source>
</evidence>
<name>A0AAD7RKJ4_9TELE</name>
<organism evidence="2 3">
    <name type="scientific">Aldrovandia affinis</name>
    <dbReference type="NCBI Taxonomy" id="143900"/>
    <lineage>
        <taxon>Eukaryota</taxon>
        <taxon>Metazoa</taxon>
        <taxon>Chordata</taxon>
        <taxon>Craniata</taxon>
        <taxon>Vertebrata</taxon>
        <taxon>Euteleostomi</taxon>
        <taxon>Actinopterygii</taxon>
        <taxon>Neopterygii</taxon>
        <taxon>Teleostei</taxon>
        <taxon>Notacanthiformes</taxon>
        <taxon>Halosauridae</taxon>
        <taxon>Aldrovandia</taxon>
    </lineage>
</organism>
<dbReference type="EMBL" id="JAINUG010000243">
    <property type="protein sequence ID" value="KAJ8385730.1"/>
    <property type="molecule type" value="Genomic_DNA"/>
</dbReference>
<proteinExistence type="predicted"/>
<protein>
    <submittedName>
        <fullName evidence="2">Uncharacterized protein</fullName>
    </submittedName>
</protein>